<dbReference type="EMBL" id="JAJEQN010000015">
    <property type="protein sequence ID" value="MCC2221460.1"/>
    <property type="molecule type" value="Genomic_DNA"/>
</dbReference>
<evidence type="ECO:0000313" key="9">
    <source>
        <dbReference type="EMBL" id="MCC2221460.1"/>
    </source>
</evidence>
<dbReference type="GO" id="GO:0004177">
    <property type="term" value="F:aminopeptidase activity"/>
    <property type="evidence" value="ECO:0007669"/>
    <property type="project" value="UniProtKB-UniRule"/>
</dbReference>
<dbReference type="PIRSF" id="PIRSF001123">
    <property type="entry name" value="PepA_GA"/>
    <property type="match status" value="1"/>
</dbReference>
<dbReference type="SUPFAM" id="SSF53187">
    <property type="entry name" value="Zn-dependent exopeptidases"/>
    <property type="match status" value="1"/>
</dbReference>
<dbReference type="SUPFAM" id="SSF101821">
    <property type="entry name" value="Aminopeptidase/glucanase lid domain"/>
    <property type="match status" value="1"/>
</dbReference>
<sequence length="363" mass="39613">MKIKPDQNAVTMIQELSDAKAPSGFEDEAVAVAKKYGAEFADVEEDCLRNLYLRSKNNTGNKPVFMLDAHSDEVGLMVHSIKPNGTLRFVSLGGWSDNSLPASKVLVRNKYGNFIPGVIAAKPPHFMTPAERQNAGSTSIQSLVIDIGATSKEDAVENFGIRIGEPIISDVHFSYDEEHDVMIGKGFDCRIGCAALLETMRRLSDENLNVDLVGVLSTQEELGERGVKVAVGKVAPQIALCFEGCPADDTFTEPYAIQTALKKGPMLRFMDKSIVCSPRYQRYVLDLAEEKGLAVQSSVREGGGNNGAIINTSLDGIPVIVVGVPVRYIHSHYGITSYYDFEATVQLATEVVRSMTEEIIRSF</sequence>
<comment type="caution">
    <text evidence="9">The sequence shown here is derived from an EMBL/GenBank/DDBJ whole genome shotgun (WGS) entry which is preliminary data.</text>
</comment>
<comment type="cofactor">
    <cofactor evidence="8">
        <name>a divalent metal cation</name>
        <dbReference type="ChEBI" id="CHEBI:60240"/>
    </cofactor>
    <text evidence="8">Binds 2 divalent metal cations per subunit.</text>
</comment>
<keyword evidence="5" id="KW-0378">Hydrolase</keyword>
<dbReference type="Gene3D" id="3.40.630.10">
    <property type="entry name" value="Zn peptidases"/>
    <property type="match status" value="1"/>
</dbReference>
<dbReference type="Pfam" id="PF05343">
    <property type="entry name" value="Peptidase_M42"/>
    <property type="match status" value="1"/>
</dbReference>
<organism evidence="9 10">
    <name type="scientific">Anthropogastromicrobium aceti</name>
    <dbReference type="NCBI Taxonomy" id="2981768"/>
    <lineage>
        <taxon>Bacteria</taxon>
        <taxon>Bacillati</taxon>
        <taxon>Bacillota</taxon>
        <taxon>Clostridia</taxon>
        <taxon>Lachnospirales</taxon>
        <taxon>Lachnospiraceae</taxon>
        <taxon>Anthropogastromicrobium</taxon>
    </lineage>
</organism>
<feature type="binding site" evidence="8">
    <location>
        <position position="221"/>
    </location>
    <ligand>
        <name>Zn(2+)</name>
        <dbReference type="ChEBI" id="CHEBI:29105"/>
        <label>2</label>
    </ligand>
</feature>
<proteinExistence type="inferred from homology"/>
<dbReference type="InterPro" id="IPR051464">
    <property type="entry name" value="Peptidase_M42_aminopept"/>
</dbReference>
<dbReference type="Gene3D" id="2.40.30.40">
    <property type="entry name" value="Peptidase M42, domain 2"/>
    <property type="match status" value="1"/>
</dbReference>
<name>A0AAE3E481_9FIRM</name>
<dbReference type="PANTHER" id="PTHR32481">
    <property type="entry name" value="AMINOPEPTIDASE"/>
    <property type="match status" value="1"/>
</dbReference>
<keyword evidence="4 8" id="KW-0479">Metal-binding</keyword>
<keyword evidence="2" id="KW-0031">Aminopeptidase</keyword>
<dbReference type="GO" id="GO:0006508">
    <property type="term" value="P:proteolysis"/>
    <property type="evidence" value="ECO:0007669"/>
    <property type="project" value="UniProtKB-KW"/>
</dbReference>
<dbReference type="InterPro" id="IPR008007">
    <property type="entry name" value="Peptidase_M42"/>
</dbReference>
<keyword evidence="3" id="KW-0645">Protease</keyword>
<reference evidence="9 10" key="1">
    <citation type="submission" date="2021-10" db="EMBL/GenBank/DDBJ databases">
        <title>Anaerobic single-cell dispensing facilitates the cultivation of human gut bacteria.</title>
        <authorList>
            <person name="Afrizal A."/>
        </authorList>
    </citation>
    <scope>NUCLEOTIDE SEQUENCE [LARGE SCALE GENOMIC DNA]</scope>
    <source>
        <strain evidence="9 10">CLA-AA-H224</strain>
    </source>
</reference>
<feature type="binding site" evidence="8">
    <location>
        <position position="243"/>
    </location>
    <ligand>
        <name>Zn(2+)</name>
        <dbReference type="ChEBI" id="CHEBI:29105"/>
        <label>1</label>
    </ligand>
</feature>
<protein>
    <submittedName>
        <fullName evidence="9">M42 family peptidase</fullName>
    </submittedName>
</protein>
<evidence type="ECO:0000256" key="7">
    <source>
        <dbReference type="PIRSR" id="PIRSR001123-1"/>
    </source>
</evidence>
<evidence type="ECO:0000256" key="6">
    <source>
        <dbReference type="PIRNR" id="PIRNR001123"/>
    </source>
</evidence>
<evidence type="ECO:0000256" key="4">
    <source>
        <dbReference type="ARBA" id="ARBA00022723"/>
    </source>
</evidence>
<dbReference type="AlphaFoldDB" id="A0AAE3E481"/>
<feature type="binding site" evidence="8">
    <location>
        <position position="188"/>
    </location>
    <ligand>
        <name>Zn(2+)</name>
        <dbReference type="ChEBI" id="CHEBI:29105"/>
        <label>1</label>
    </ligand>
</feature>
<evidence type="ECO:0000256" key="5">
    <source>
        <dbReference type="ARBA" id="ARBA00022801"/>
    </source>
</evidence>
<evidence type="ECO:0000256" key="2">
    <source>
        <dbReference type="ARBA" id="ARBA00022438"/>
    </source>
</evidence>
<keyword evidence="10" id="KW-1185">Reference proteome</keyword>
<dbReference type="Proteomes" id="UP001198200">
    <property type="component" value="Unassembled WGS sequence"/>
</dbReference>
<comment type="similarity">
    <text evidence="1 6">Belongs to the peptidase M42 family.</text>
</comment>
<dbReference type="GO" id="GO:0046872">
    <property type="term" value="F:metal ion binding"/>
    <property type="evidence" value="ECO:0007669"/>
    <property type="project" value="UniProtKB-UniRule"/>
</dbReference>
<evidence type="ECO:0000256" key="1">
    <source>
        <dbReference type="ARBA" id="ARBA00006272"/>
    </source>
</evidence>
<feature type="binding site" evidence="8">
    <location>
        <position position="70"/>
    </location>
    <ligand>
        <name>Zn(2+)</name>
        <dbReference type="ChEBI" id="CHEBI:29105"/>
        <label>1</label>
    </ligand>
</feature>
<evidence type="ECO:0000313" key="10">
    <source>
        <dbReference type="Proteomes" id="UP001198200"/>
    </source>
</evidence>
<dbReference type="InterPro" id="IPR023367">
    <property type="entry name" value="Peptidase_M42_dom2"/>
</dbReference>
<dbReference type="PANTHER" id="PTHR32481:SF0">
    <property type="entry name" value="AMINOPEPTIDASE YPDE-RELATED"/>
    <property type="match status" value="1"/>
</dbReference>
<gene>
    <name evidence="9" type="ORF">LKD48_07390</name>
</gene>
<accession>A0AAE3E481</accession>
<feature type="active site" description="Proton acceptor" evidence="7">
    <location>
        <position position="220"/>
    </location>
</feature>
<evidence type="ECO:0000256" key="3">
    <source>
        <dbReference type="ARBA" id="ARBA00022670"/>
    </source>
</evidence>
<evidence type="ECO:0000256" key="8">
    <source>
        <dbReference type="PIRSR" id="PIRSR001123-2"/>
    </source>
</evidence>
<dbReference type="RefSeq" id="WP_262539088.1">
    <property type="nucleotide sequence ID" value="NZ_JAJEQN010000015.1"/>
</dbReference>
<feature type="binding site" evidence="8">
    <location>
        <position position="330"/>
    </location>
    <ligand>
        <name>Zn(2+)</name>
        <dbReference type="ChEBI" id="CHEBI:29105"/>
        <label>2</label>
    </ligand>
</feature>
<feature type="binding site" evidence="8">
    <location>
        <position position="188"/>
    </location>
    <ligand>
        <name>Zn(2+)</name>
        <dbReference type="ChEBI" id="CHEBI:29105"/>
        <label>2</label>
    </ligand>
</feature>